<evidence type="ECO:0000259" key="2">
    <source>
        <dbReference type="Pfam" id="PF03629"/>
    </source>
</evidence>
<proteinExistence type="predicted"/>
<protein>
    <recommendedName>
        <fullName evidence="2">Sialate O-acetylesterase domain-containing protein</fullName>
    </recommendedName>
</protein>
<feature type="domain" description="Sialate O-acetylesterase" evidence="2">
    <location>
        <begin position="9"/>
        <end position="122"/>
    </location>
</feature>
<keyword evidence="1" id="KW-0378">Hydrolase</keyword>
<dbReference type="InterPro" id="IPR036514">
    <property type="entry name" value="SGNH_hydro_sf"/>
</dbReference>
<keyword evidence="4" id="KW-1185">Reference proteome</keyword>
<dbReference type="Gene3D" id="3.40.50.1110">
    <property type="entry name" value="SGNH hydrolase"/>
    <property type="match status" value="1"/>
</dbReference>
<dbReference type="SUPFAM" id="SSF52266">
    <property type="entry name" value="SGNH hydrolase"/>
    <property type="match status" value="1"/>
</dbReference>
<evidence type="ECO:0000313" key="4">
    <source>
        <dbReference type="Proteomes" id="UP000249016"/>
    </source>
</evidence>
<dbReference type="GO" id="GO:0016788">
    <property type="term" value="F:hydrolase activity, acting on ester bonds"/>
    <property type="evidence" value="ECO:0007669"/>
    <property type="project" value="UniProtKB-ARBA"/>
</dbReference>
<dbReference type="RefSeq" id="WP_111340987.1">
    <property type="nucleotide sequence ID" value="NZ_QLII01000001.1"/>
</dbReference>
<dbReference type="InterPro" id="IPR005181">
    <property type="entry name" value="SASA"/>
</dbReference>
<dbReference type="AlphaFoldDB" id="A0A327NH11"/>
<dbReference type="Proteomes" id="UP000249016">
    <property type="component" value="Unassembled WGS sequence"/>
</dbReference>
<reference evidence="3 4" key="1">
    <citation type="submission" date="2018-06" db="EMBL/GenBank/DDBJ databases">
        <title>Spirosoma sp. HMF3257 Genome sequencing and assembly.</title>
        <authorList>
            <person name="Kang H."/>
            <person name="Cha I."/>
            <person name="Kim H."/>
            <person name="Kang J."/>
            <person name="Joh K."/>
        </authorList>
    </citation>
    <scope>NUCLEOTIDE SEQUENCE [LARGE SCALE GENOMIC DNA]</scope>
    <source>
        <strain evidence="3 4">HMF3257</strain>
    </source>
</reference>
<comment type="caution">
    <text evidence="3">The sequence shown here is derived from an EMBL/GenBank/DDBJ whole genome shotgun (WGS) entry which is preliminary data.</text>
</comment>
<evidence type="ECO:0000313" key="3">
    <source>
        <dbReference type="EMBL" id="RAI74115.1"/>
    </source>
</evidence>
<evidence type="ECO:0000256" key="1">
    <source>
        <dbReference type="ARBA" id="ARBA00022801"/>
    </source>
</evidence>
<dbReference type="EMBL" id="QLII01000001">
    <property type="protein sequence ID" value="RAI74115.1"/>
    <property type="molecule type" value="Genomic_DNA"/>
</dbReference>
<dbReference type="Pfam" id="PF03629">
    <property type="entry name" value="SASA"/>
    <property type="match status" value="1"/>
</dbReference>
<gene>
    <name evidence="3" type="ORF">HMF3257_06730</name>
</gene>
<organism evidence="3 4">
    <name type="scientific">Spirosoma telluris</name>
    <dbReference type="NCBI Taxonomy" id="2183553"/>
    <lineage>
        <taxon>Bacteria</taxon>
        <taxon>Pseudomonadati</taxon>
        <taxon>Bacteroidota</taxon>
        <taxon>Cytophagia</taxon>
        <taxon>Cytophagales</taxon>
        <taxon>Cytophagaceae</taxon>
        <taxon>Spirosoma</taxon>
    </lineage>
</organism>
<name>A0A327NH11_9BACT</name>
<accession>A0A327NH11</accession>
<sequence length="352" mass="38406">MLPYQRISATLSSYIDRLGIRAILWHQGESDGWVAEQTYFNNLSYIINKSRQQLTHNRLAWLVSRASYISGATNSHVIDAQNRLSREISDVYVGPATDGLIGPDNRVDDIHFGGQGLIRVANLWNQSLTDQFFSQSSPFTPTADINRTDGGWQPVMTGIPSSSLQRVGYRYESASHSFFLLVGTTAPVEGRMERLDSGDFSDTSWATLSPTATSSYNNPGFSDFASLRFYPSSISPGRYRLSVRRVGDTGPGYQLETVLRDFRNTLFIGNEPVIQKVGPASGPDLALNLDLPQANFATTGSVGNFVVNVFEVAGLPTSSGNVQITITAPLATASLLPPVCSVSMYRAGCITR</sequence>